<keyword evidence="7" id="KW-1185">Reference proteome</keyword>
<name>A0ABD3KS20_EUCGL</name>
<keyword evidence="3" id="KW-0539">Nucleus</keyword>
<dbReference type="GO" id="GO:0016706">
    <property type="term" value="F:2-oxoglutarate-dependent dioxygenase activity"/>
    <property type="evidence" value="ECO:0007669"/>
    <property type="project" value="UniProtKB-UniRule"/>
</dbReference>
<dbReference type="AlphaFoldDB" id="A0ABD3KS20"/>
<comment type="function">
    <text evidence="3">Oxygenase that can act as both a histone lysine demethylase and a ribosomal histidine hydroxylase.</text>
</comment>
<evidence type="ECO:0000313" key="7">
    <source>
        <dbReference type="Proteomes" id="UP001634007"/>
    </source>
</evidence>
<keyword evidence="3" id="KW-0804">Transcription</keyword>
<dbReference type="GO" id="GO:0005506">
    <property type="term" value="F:iron ion binding"/>
    <property type="evidence" value="ECO:0007669"/>
    <property type="project" value="UniProtKB-UniRule"/>
</dbReference>
<evidence type="ECO:0000259" key="5">
    <source>
        <dbReference type="PROSITE" id="PS51184"/>
    </source>
</evidence>
<dbReference type="InterPro" id="IPR003347">
    <property type="entry name" value="JmjC_dom"/>
</dbReference>
<reference evidence="6 7" key="1">
    <citation type="submission" date="2024-11" db="EMBL/GenBank/DDBJ databases">
        <title>Chromosome-level genome assembly of Eucalyptus globulus Labill. provides insights into its genome evolution.</title>
        <authorList>
            <person name="Li X."/>
        </authorList>
    </citation>
    <scope>NUCLEOTIDE SEQUENCE [LARGE SCALE GENOMIC DNA]</scope>
    <source>
        <strain evidence="6">CL2024</strain>
        <tissue evidence="6">Fresh tender leaves</tissue>
    </source>
</reference>
<dbReference type="PROSITE" id="PS51184">
    <property type="entry name" value="JMJC"/>
    <property type="match status" value="1"/>
</dbReference>
<evidence type="ECO:0000256" key="3">
    <source>
        <dbReference type="RuleBase" id="RU366061"/>
    </source>
</evidence>
<keyword evidence="3" id="KW-0223">Dioxygenase</keyword>
<sequence>MEETQQRKRKRRRRRDSELSRSAPLGSADADTALCLLLASVSKINAGGRGRSDPLPSSSLVKRCLRKVLSFLSKSDDPVPSFRKIPIAALFSVLPVLLKSNPDIACLSAKVVGMASLCSFDMNQRIASDAEILESLVSGLRSSNRRVKLSACGAVSDLSTSLVGRQSLLEHSALETLMVCYLQVAKCFVDSVALFPVDNGFNRSHITAAKEHELSVSLLDAVIVLVNSCNIKQLERVPSELSESFFFLLKELWTKLHPRMYNSTVCSQQKDLLSNMRVKDLAESIFRLSIRFQCTTVLPIDQIRRSIFGLPQSSFEDFIEGYWEVSPFLISRTSRAVDEENIFNSFLNCINPKDVVHHLLSSVLHCAVSCPPIASDELDIFNFLKNERDSLGMPIKYQQDIRVLKAERLSNTEKHLFLESLSSCIQSPHVLSFDDIFRCDEAYKDGYTVAMRGMEFRFKSIAAITEGLASLFGQPSVGANLYLTPRNSQGLARHYDDHCVLVCQLMGTKQWTISSPRNKLLPRLYEPLDGSQGSNVDAVPNACMQILLKEGDILYIPRGYVHEAHTTNDVQKDSAGLSLHLTLAIEVEAPFEWEGFIHIALHWWFQDLKQHVSSDSMTGTSYAACIRLLHFMIMSLGDVDPMFRKACLVNSICFSRDTNHWLYQSQVAIFRYLLDKINESSKFMETLQSLERSIQKEEDPFRRIRWLESFNHNEEEANVRYEYHIFDVDAKQLYDSYPEGKETLEAAFLLVKSKFCKQVLLEDVFPRYRLLLEKYRKVRKQYLNGMLLLHRDLD</sequence>
<dbReference type="Gene3D" id="1.25.10.10">
    <property type="entry name" value="Leucine-rich Repeat Variant"/>
    <property type="match status" value="1"/>
</dbReference>
<dbReference type="Gene3D" id="2.60.120.650">
    <property type="entry name" value="Cupin"/>
    <property type="match status" value="1"/>
</dbReference>
<comment type="similarity">
    <text evidence="3">Belongs to the ROX family.</text>
</comment>
<proteinExistence type="inferred from homology"/>
<dbReference type="GO" id="GO:0005634">
    <property type="term" value="C:nucleus"/>
    <property type="evidence" value="ECO:0007669"/>
    <property type="project" value="UniProtKB-SubCell"/>
</dbReference>
<dbReference type="EMBL" id="JBJKBG010000004">
    <property type="protein sequence ID" value="KAL3742540.1"/>
    <property type="molecule type" value="Genomic_DNA"/>
</dbReference>
<evidence type="ECO:0000256" key="1">
    <source>
        <dbReference type="ARBA" id="ARBA00022723"/>
    </source>
</evidence>
<protein>
    <recommendedName>
        <fullName evidence="3">Bifunctional lysine-specific demethylase and histidyl-hydroxylase</fullName>
        <ecNumber evidence="3">1.14.11.-</ecNumber>
    </recommendedName>
</protein>
<evidence type="ECO:0000256" key="2">
    <source>
        <dbReference type="ARBA" id="ARBA00023004"/>
    </source>
</evidence>
<dbReference type="InterPro" id="IPR011989">
    <property type="entry name" value="ARM-like"/>
</dbReference>
<comment type="subcellular location">
    <subcellularLocation>
        <location evidence="3">Nucleus</location>
    </subcellularLocation>
</comment>
<keyword evidence="3" id="KW-0805">Transcription regulation</keyword>
<dbReference type="EC" id="1.14.11.-" evidence="3"/>
<evidence type="ECO:0000256" key="4">
    <source>
        <dbReference type="SAM" id="MobiDB-lite"/>
    </source>
</evidence>
<gene>
    <name evidence="6" type="ORF">ACJRO7_017930</name>
</gene>
<dbReference type="PANTHER" id="PTHR13096">
    <property type="entry name" value="MINA53 MYC INDUCED NUCLEAR ANTIGEN"/>
    <property type="match status" value="1"/>
</dbReference>
<comment type="caution">
    <text evidence="6">The sequence shown here is derived from an EMBL/GenBank/DDBJ whole genome shotgun (WGS) entry which is preliminary data.</text>
</comment>
<dbReference type="Proteomes" id="UP001634007">
    <property type="component" value="Unassembled WGS sequence"/>
</dbReference>
<dbReference type="PANTHER" id="PTHR13096:SF9">
    <property type="entry name" value="BIFUNCTIONAL LYSINE-SPECIFIC DEMETHYLASE AND HISTIDYL-HYDROXYLASE"/>
    <property type="match status" value="1"/>
</dbReference>
<comment type="cofactor">
    <cofactor evidence="3">
        <name>Fe(2+)</name>
        <dbReference type="ChEBI" id="CHEBI:29033"/>
    </cofactor>
    <text evidence="3">Binds 1 Fe(2+) ion per subunit.</text>
</comment>
<evidence type="ECO:0000313" key="6">
    <source>
        <dbReference type="EMBL" id="KAL3742540.1"/>
    </source>
</evidence>
<dbReference type="SUPFAM" id="SSF51197">
    <property type="entry name" value="Clavaminate synthase-like"/>
    <property type="match status" value="1"/>
</dbReference>
<organism evidence="6 7">
    <name type="scientific">Eucalyptus globulus</name>
    <name type="common">Tasmanian blue gum</name>
    <dbReference type="NCBI Taxonomy" id="34317"/>
    <lineage>
        <taxon>Eukaryota</taxon>
        <taxon>Viridiplantae</taxon>
        <taxon>Streptophyta</taxon>
        <taxon>Embryophyta</taxon>
        <taxon>Tracheophyta</taxon>
        <taxon>Spermatophyta</taxon>
        <taxon>Magnoliopsida</taxon>
        <taxon>eudicotyledons</taxon>
        <taxon>Gunneridae</taxon>
        <taxon>Pentapetalae</taxon>
        <taxon>rosids</taxon>
        <taxon>malvids</taxon>
        <taxon>Myrtales</taxon>
        <taxon>Myrtaceae</taxon>
        <taxon>Myrtoideae</taxon>
        <taxon>Eucalypteae</taxon>
        <taxon>Eucalyptus</taxon>
    </lineage>
</organism>
<dbReference type="Pfam" id="PF08007">
    <property type="entry name" value="JmjC_2"/>
    <property type="match status" value="1"/>
</dbReference>
<accession>A0ABD3KS20</accession>
<dbReference type="SUPFAM" id="SSF48371">
    <property type="entry name" value="ARM repeat"/>
    <property type="match status" value="2"/>
</dbReference>
<keyword evidence="1 3" id="KW-0479">Metal-binding</keyword>
<dbReference type="InterPro" id="IPR039994">
    <property type="entry name" value="NO66-like"/>
</dbReference>
<feature type="region of interest" description="Disordered" evidence="4">
    <location>
        <begin position="1"/>
        <end position="25"/>
    </location>
</feature>
<dbReference type="InterPro" id="IPR016024">
    <property type="entry name" value="ARM-type_fold"/>
</dbReference>
<keyword evidence="3" id="KW-0560">Oxidoreductase</keyword>
<keyword evidence="2 3" id="KW-0408">Iron</keyword>
<feature type="domain" description="JmjC" evidence="5">
    <location>
        <begin position="416"/>
        <end position="620"/>
    </location>
</feature>